<reference evidence="1 2" key="1">
    <citation type="submission" date="2024-09" db="EMBL/GenBank/DDBJ databases">
        <title>Floridaenema gen nov. (Aerosakkonemataceae, Aerosakkonematales ord. nov., Cyanobacteria) from benthic tropical and subtropical fresh waters, with the description of four new species.</title>
        <authorList>
            <person name="Moretto J.A."/>
            <person name="Berthold D.E."/>
            <person name="Lefler F.W."/>
            <person name="Huang I.-S."/>
            <person name="Laughinghouse H. IV."/>
        </authorList>
    </citation>
    <scope>NUCLEOTIDE SEQUENCE [LARGE SCALE GENOMIC DNA]</scope>
    <source>
        <strain evidence="1 2">BLCC-F167</strain>
    </source>
</reference>
<protein>
    <recommendedName>
        <fullName evidence="3">Lipoprotein</fullName>
    </recommendedName>
</protein>
<accession>A0ABV4WL60</accession>
<evidence type="ECO:0000313" key="1">
    <source>
        <dbReference type="EMBL" id="MFB2835819.1"/>
    </source>
</evidence>
<dbReference type="Proteomes" id="UP001576780">
    <property type="component" value="Unassembled WGS sequence"/>
</dbReference>
<evidence type="ECO:0000313" key="2">
    <source>
        <dbReference type="Proteomes" id="UP001576780"/>
    </source>
</evidence>
<dbReference type="RefSeq" id="WP_413278223.1">
    <property type="nucleotide sequence ID" value="NZ_JBHFNT010000123.1"/>
</dbReference>
<name>A0ABV4WL60_9CYAN</name>
<sequence>MIEQLKRKKLKIKGFVPFCLLPGCASATRSGKYVLTHTHWRSIGIIS</sequence>
<comment type="caution">
    <text evidence="1">The sequence shown here is derived from an EMBL/GenBank/DDBJ whole genome shotgun (WGS) entry which is preliminary data.</text>
</comment>
<gene>
    <name evidence="1" type="ORF">ACE1CA_14920</name>
</gene>
<evidence type="ECO:0008006" key="3">
    <source>
        <dbReference type="Google" id="ProtNLM"/>
    </source>
</evidence>
<dbReference type="EMBL" id="JBHFNT010000123">
    <property type="protein sequence ID" value="MFB2835819.1"/>
    <property type="molecule type" value="Genomic_DNA"/>
</dbReference>
<proteinExistence type="predicted"/>
<keyword evidence="2" id="KW-1185">Reference proteome</keyword>
<organism evidence="1 2">
    <name type="scientific">Floridaenema evergladense BLCC-F167</name>
    <dbReference type="NCBI Taxonomy" id="3153639"/>
    <lineage>
        <taxon>Bacteria</taxon>
        <taxon>Bacillati</taxon>
        <taxon>Cyanobacteriota</taxon>
        <taxon>Cyanophyceae</taxon>
        <taxon>Oscillatoriophycideae</taxon>
        <taxon>Aerosakkonematales</taxon>
        <taxon>Aerosakkonemataceae</taxon>
        <taxon>Floridanema</taxon>
        <taxon>Floridanema evergladense</taxon>
    </lineage>
</organism>